<comment type="catalytic activity">
    <reaction evidence="13 14">
        <text>2,5-diamino-6-hydroxy-4-(5-phosphoribosylamino)-pyrimidine + H2O + H(+) = 5-amino-6-(5-phospho-D-ribosylamino)uracil + NH4(+)</text>
        <dbReference type="Rhea" id="RHEA:21868"/>
        <dbReference type="ChEBI" id="CHEBI:15377"/>
        <dbReference type="ChEBI" id="CHEBI:15378"/>
        <dbReference type="ChEBI" id="CHEBI:28938"/>
        <dbReference type="ChEBI" id="CHEBI:58453"/>
        <dbReference type="ChEBI" id="CHEBI:58614"/>
        <dbReference type="EC" id="3.5.4.26"/>
    </reaction>
</comment>
<evidence type="ECO:0000313" key="20">
    <source>
        <dbReference type="Proteomes" id="UP000677218"/>
    </source>
</evidence>
<comment type="catalytic activity">
    <reaction evidence="12 14">
        <text>5-amino-6-(5-phospho-D-ribitylamino)uracil + NADP(+) = 5-amino-6-(5-phospho-D-ribosylamino)uracil + NADPH + H(+)</text>
        <dbReference type="Rhea" id="RHEA:17845"/>
        <dbReference type="ChEBI" id="CHEBI:15378"/>
        <dbReference type="ChEBI" id="CHEBI:57783"/>
        <dbReference type="ChEBI" id="CHEBI:58349"/>
        <dbReference type="ChEBI" id="CHEBI:58421"/>
        <dbReference type="ChEBI" id="CHEBI:58453"/>
        <dbReference type="EC" id="1.1.1.193"/>
    </reaction>
</comment>
<evidence type="ECO:0000256" key="8">
    <source>
        <dbReference type="ARBA" id="ARBA00022833"/>
    </source>
</evidence>
<keyword evidence="11" id="KW-0511">Multifunctional enzyme</keyword>
<dbReference type="InterPro" id="IPR002125">
    <property type="entry name" value="CMP_dCMP_dom"/>
</dbReference>
<evidence type="ECO:0000256" key="7">
    <source>
        <dbReference type="ARBA" id="ARBA00022723"/>
    </source>
</evidence>
<keyword evidence="8 14" id="KW-0862">Zinc</keyword>
<dbReference type="InterPro" id="IPR016192">
    <property type="entry name" value="APOBEC/CMP_deaminase_Zn-bd"/>
</dbReference>
<evidence type="ECO:0000256" key="6">
    <source>
        <dbReference type="ARBA" id="ARBA00022619"/>
    </source>
</evidence>
<comment type="caution">
    <text evidence="19">The sequence shown here is derived from an EMBL/GenBank/DDBJ whole genome shotgun (WGS) entry which is preliminary data.</text>
</comment>
<dbReference type="GO" id="GO:0008835">
    <property type="term" value="F:diaminohydroxyphosphoribosylaminopyrimidine deaminase activity"/>
    <property type="evidence" value="ECO:0007669"/>
    <property type="project" value="UniProtKB-EC"/>
</dbReference>
<dbReference type="RefSeq" id="WP_212780266.1">
    <property type="nucleotide sequence ID" value="NZ_BMAY01000002.1"/>
</dbReference>
<dbReference type="GO" id="GO:0009231">
    <property type="term" value="P:riboflavin biosynthetic process"/>
    <property type="evidence" value="ECO:0007669"/>
    <property type="project" value="UniProtKB-KW"/>
</dbReference>
<comment type="pathway">
    <text evidence="3 14">Cofactor biosynthesis; riboflavin biosynthesis; 5-amino-6-(D-ribitylamino)uracil from GTP: step 3/4.</text>
</comment>
<comment type="similarity">
    <text evidence="4 14">In the N-terminal section; belongs to the cytidine and deoxycytidylate deaminase family.</text>
</comment>
<dbReference type="InterPro" id="IPR050765">
    <property type="entry name" value="Riboflavin_Biosynth_HTPR"/>
</dbReference>
<evidence type="ECO:0000256" key="4">
    <source>
        <dbReference type="ARBA" id="ARBA00005259"/>
    </source>
</evidence>
<dbReference type="PROSITE" id="PS00903">
    <property type="entry name" value="CYT_DCMP_DEAMINASES_1"/>
    <property type="match status" value="1"/>
</dbReference>
<feature type="binding site" evidence="17">
    <location>
        <position position="50"/>
    </location>
    <ligand>
        <name>Zn(2+)</name>
        <dbReference type="ChEBI" id="CHEBI:29105"/>
        <note>catalytic</note>
    </ligand>
</feature>
<dbReference type="SUPFAM" id="SSF53927">
    <property type="entry name" value="Cytidine deaminase-like"/>
    <property type="match status" value="1"/>
</dbReference>
<gene>
    <name evidence="19" type="primary">ribD</name>
    <name evidence="19" type="ORF">LCB40_04500</name>
</gene>
<feature type="binding site" evidence="16">
    <location>
        <position position="200"/>
    </location>
    <ligand>
        <name>NADP(+)</name>
        <dbReference type="ChEBI" id="CHEBI:58349"/>
    </ligand>
</feature>
<evidence type="ECO:0000256" key="17">
    <source>
        <dbReference type="PIRSR" id="PIRSR006769-3"/>
    </source>
</evidence>
<dbReference type="Proteomes" id="UP000677218">
    <property type="component" value="Unassembled WGS sequence"/>
</dbReference>
<dbReference type="PANTHER" id="PTHR38011">
    <property type="entry name" value="DIHYDROFOLATE REDUCTASE FAMILY PROTEIN (AFU_ORTHOLOGUE AFUA_8G06820)"/>
    <property type="match status" value="1"/>
</dbReference>
<keyword evidence="20" id="KW-1185">Reference proteome</keyword>
<comment type="pathway">
    <text evidence="2 14">Cofactor biosynthesis; riboflavin biosynthesis; 5-amino-6-(D-ribitylamino)uracil from GTP: step 2/4.</text>
</comment>
<feature type="active site" description="Proton donor" evidence="15">
    <location>
        <position position="52"/>
    </location>
</feature>
<keyword evidence="9 14" id="KW-0521">NADP</keyword>
<evidence type="ECO:0000256" key="13">
    <source>
        <dbReference type="ARBA" id="ARBA00049886"/>
    </source>
</evidence>
<feature type="binding site" evidence="17">
    <location>
        <position position="76"/>
    </location>
    <ligand>
        <name>Zn(2+)</name>
        <dbReference type="ChEBI" id="CHEBI:29105"/>
        <note>catalytic</note>
    </ligand>
</feature>
<dbReference type="InterPro" id="IPR024072">
    <property type="entry name" value="DHFR-like_dom_sf"/>
</dbReference>
<dbReference type="Gene3D" id="3.40.140.10">
    <property type="entry name" value="Cytidine Deaminase, domain 2"/>
    <property type="match status" value="1"/>
</dbReference>
<evidence type="ECO:0000256" key="9">
    <source>
        <dbReference type="ARBA" id="ARBA00022857"/>
    </source>
</evidence>
<evidence type="ECO:0000313" key="19">
    <source>
        <dbReference type="EMBL" id="GFZ26570.1"/>
    </source>
</evidence>
<dbReference type="GO" id="GO:0008270">
    <property type="term" value="F:zinc ion binding"/>
    <property type="evidence" value="ECO:0007669"/>
    <property type="project" value="InterPro"/>
</dbReference>
<feature type="binding site" evidence="16">
    <location>
        <position position="196"/>
    </location>
    <ligand>
        <name>NADP(+)</name>
        <dbReference type="ChEBI" id="CHEBI:58349"/>
    </ligand>
</feature>
<evidence type="ECO:0000256" key="14">
    <source>
        <dbReference type="PIRNR" id="PIRNR006769"/>
    </source>
</evidence>
<reference evidence="19" key="1">
    <citation type="submission" date="2020-08" db="EMBL/GenBank/DDBJ databases">
        <title>Taxonomic study for Lactobacillus species isolated from hardwood bark.</title>
        <authorList>
            <person name="Tohno M."/>
            <person name="Tanizawa Y."/>
        </authorList>
    </citation>
    <scope>NUCLEOTIDE SEQUENCE</scope>
    <source>
        <strain evidence="19">B40</strain>
    </source>
</reference>
<keyword evidence="7 14" id="KW-0479">Metal-binding</keyword>
<sequence>MTDQQYMELALEAAAKGAPNTWKNPLVGAVVVKNDQVLAIGYHHHYGQPHAERDAISQLSKKQLFNSTLYVTLEPCNHTGKQPPCSDLIVASGIKRVVIAQEDPHQIVAGKGIKKLRDHGIQVELGVLEQAARRLNQHYNFFYTHKRPWVCLKKAVSYDQQLGYLGQRTQITNQAAYDCVHQERSRYQAILVGSTTAIIDNPSLLTTANTDFPPIRIVLDRRGRLLQHLKIKVLTDGLAPTWIFTENDNFLKVSLPDFVKIHKTNGDSIQAVIKTLTEQELQSLYVEGGRRVAQSFLQAGLADEVLTYVSPEILGDGIPAWQENKNDYQYHFSALADNFRIAGYKHV</sequence>
<accession>A0A916QFX1</accession>
<dbReference type="GO" id="GO:0008703">
    <property type="term" value="F:5-amino-6-(5-phosphoribosylamino)uracil reductase activity"/>
    <property type="evidence" value="ECO:0007669"/>
    <property type="project" value="UniProtKB-EC"/>
</dbReference>
<feature type="binding site" evidence="17">
    <location>
        <position position="85"/>
    </location>
    <ligand>
        <name>Zn(2+)</name>
        <dbReference type="ChEBI" id="CHEBI:29105"/>
        <note>catalytic</note>
    </ligand>
</feature>
<evidence type="ECO:0000256" key="16">
    <source>
        <dbReference type="PIRSR" id="PIRSR006769-2"/>
    </source>
</evidence>
<dbReference type="Pfam" id="PF00383">
    <property type="entry name" value="dCMP_cyt_deam_1"/>
    <property type="match status" value="1"/>
</dbReference>
<comment type="cofactor">
    <cofactor evidence="14 17">
        <name>Zn(2+)</name>
        <dbReference type="ChEBI" id="CHEBI:29105"/>
    </cofactor>
    <text evidence="14 17">Binds 1 zinc ion.</text>
</comment>
<evidence type="ECO:0000259" key="18">
    <source>
        <dbReference type="PROSITE" id="PS51747"/>
    </source>
</evidence>
<dbReference type="SUPFAM" id="SSF53597">
    <property type="entry name" value="Dihydrofolate reductase-like"/>
    <property type="match status" value="1"/>
</dbReference>
<evidence type="ECO:0000256" key="11">
    <source>
        <dbReference type="ARBA" id="ARBA00023268"/>
    </source>
</evidence>
<comment type="function">
    <text evidence="1 14">Converts 2,5-diamino-6-(ribosylamino)-4(3h)-pyrimidinone 5'-phosphate into 5-amino-6-(ribosylamino)-2,4(1h,3h)-pyrimidinedione 5'-phosphate.</text>
</comment>
<feature type="binding site" evidence="16">
    <location>
        <position position="287"/>
    </location>
    <ligand>
        <name>substrate</name>
    </ligand>
</feature>
<dbReference type="PROSITE" id="PS51747">
    <property type="entry name" value="CYT_DCMP_DEAMINASES_2"/>
    <property type="match status" value="1"/>
</dbReference>
<dbReference type="InterPro" id="IPR004794">
    <property type="entry name" value="Eubact_RibD"/>
</dbReference>
<comment type="similarity">
    <text evidence="5 14">In the C-terminal section; belongs to the HTP reductase family.</text>
</comment>
<keyword evidence="10 14" id="KW-0560">Oxidoreductase</keyword>
<name>A0A916QFX1_9LACO</name>
<dbReference type="CDD" id="cd01284">
    <property type="entry name" value="Riboflavin_deaminase-reductase"/>
    <property type="match status" value="1"/>
</dbReference>
<dbReference type="PIRSF" id="PIRSF006769">
    <property type="entry name" value="RibD"/>
    <property type="match status" value="1"/>
</dbReference>
<evidence type="ECO:0000256" key="2">
    <source>
        <dbReference type="ARBA" id="ARBA00004882"/>
    </source>
</evidence>
<feature type="domain" description="CMP/dCMP-type deaminase" evidence="18">
    <location>
        <begin position="1"/>
        <end position="124"/>
    </location>
</feature>
<dbReference type="EC" id="3.5.4.26" evidence="14"/>
<dbReference type="InterPro" id="IPR002734">
    <property type="entry name" value="RibDG_C"/>
</dbReference>
<evidence type="ECO:0000256" key="3">
    <source>
        <dbReference type="ARBA" id="ARBA00004910"/>
    </source>
</evidence>
<feature type="binding site" evidence="16">
    <location>
        <position position="204"/>
    </location>
    <ligand>
        <name>substrate</name>
    </ligand>
</feature>
<organism evidence="19 20">
    <name type="scientific">Lactobacillus corticis</name>
    <dbReference type="NCBI Taxonomy" id="2201249"/>
    <lineage>
        <taxon>Bacteria</taxon>
        <taxon>Bacillati</taxon>
        <taxon>Bacillota</taxon>
        <taxon>Bacilli</taxon>
        <taxon>Lactobacillales</taxon>
        <taxon>Lactobacillaceae</taxon>
        <taxon>Lactobacillus</taxon>
    </lineage>
</organism>
<dbReference type="NCBIfam" id="TIGR00326">
    <property type="entry name" value="eubact_ribD"/>
    <property type="match status" value="1"/>
</dbReference>
<evidence type="ECO:0000256" key="15">
    <source>
        <dbReference type="PIRSR" id="PIRSR006769-1"/>
    </source>
</evidence>
<feature type="binding site" evidence="16">
    <location>
        <position position="184"/>
    </location>
    <ligand>
        <name>substrate</name>
    </ligand>
</feature>
<proteinExistence type="inferred from homology"/>
<keyword evidence="14" id="KW-0378">Hydrolase</keyword>
<dbReference type="Gene3D" id="3.40.430.10">
    <property type="entry name" value="Dihydrofolate Reductase, subunit A"/>
    <property type="match status" value="1"/>
</dbReference>
<dbReference type="EMBL" id="BMAY01000002">
    <property type="protein sequence ID" value="GFZ26570.1"/>
    <property type="molecule type" value="Genomic_DNA"/>
</dbReference>
<dbReference type="Pfam" id="PF01872">
    <property type="entry name" value="RibD_C"/>
    <property type="match status" value="1"/>
</dbReference>
<evidence type="ECO:0000256" key="1">
    <source>
        <dbReference type="ARBA" id="ARBA00002151"/>
    </source>
</evidence>
<keyword evidence="6 14" id="KW-0686">Riboflavin biosynthesis</keyword>
<dbReference type="AlphaFoldDB" id="A0A916QFX1"/>
<feature type="binding site" evidence="16">
    <location>
        <begin position="289"/>
        <end position="295"/>
    </location>
    <ligand>
        <name>NADP(+)</name>
        <dbReference type="ChEBI" id="CHEBI:58349"/>
    </ligand>
</feature>
<evidence type="ECO:0000256" key="5">
    <source>
        <dbReference type="ARBA" id="ARBA00007417"/>
    </source>
</evidence>
<dbReference type="PANTHER" id="PTHR38011:SF7">
    <property type="entry name" value="2,5-DIAMINO-6-RIBOSYLAMINO-4(3H)-PYRIMIDINONE 5'-PHOSPHATE REDUCTASE"/>
    <property type="match status" value="1"/>
</dbReference>
<evidence type="ECO:0000256" key="12">
    <source>
        <dbReference type="ARBA" id="ARBA00049861"/>
    </source>
</evidence>
<feature type="binding site" evidence="16">
    <location>
        <position position="155"/>
    </location>
    <ligand>
        <name>NADP(+)</name>
        <dbReference type="ChEBI" id="CHEBI:58349"/>
    </ligand>
</feature>
<evidence type="ECO:0000256" key="10">
    <source>
        <dbReference type="ARBA" id="ARBA00023002"/>
    </source>
</evidence>
<protein>
    <recommendedName>
        <fullName evidence="14">Riboflavin biosynthesis protein RibD</fullName>
    </recommendedName>
    <domain>
        <recommendedName>
            <fullName evidence="14">Diaminohydroxyphosphoribosylaminopyrimidine deaminase</fullName>
            <shortName evidence="14">DRAP deaminase</shortName>
            <ecNumber evidence="14">3.5.4.26</ecNumber>
        </recommendedName>
        <alternativeName>
            <fullName evidence="14">Riboflavin-specific deaminase</fullName>
        </alternativeName>
    </domain>
    <domain>
        <recommendedName>
            <fullName evidence="14">5-amino-6-(5-phosphoribosylamino)uracil reductase</fullName>
            <ecNumber evidence="14">1.1.1.193</ecNumber>
        </recommendedName>
        <alternativeName>
            <fullName evidence="14">HTP reductase</fullName>
        </alternativeName>
    </domain>
</protein>
<dbReference type="EC" id="1.1.1.193" evidence="14"/>
<dbReference type="InterPro" id="IPR016193">
    <property type="entry name" value="Cytidine_deaminase-like"/>
</dbReference>